<feature type="transmembrane region" description="Helical" evidence="6">
    <location>
        <begin position="183"/>
        <end position="203"/>
    </location>
</feature>
<dbReference type="InterPro" id="IPR052902">
    <property type="entry name" value="ABC-2_transporter"/>
</dbReference>
<dbReference type="InterPro" id="IPR000412">
    <property type="entry name" value="ABC_2_transport"/>
</dbReference>
<feature type="transmembrane region" description="Helical" evidence="6">
    <location>
        <begin position="34"/>
        <end position="53"/>
    </location>
</feature>
<evidence type="ECO:0000313" key="8">
    <source>
        <dbReference type="EMBL" id="MBP2435806.1"/>
    </source>
</evidence>
<keyword evidence="4 6" id="KW-0472">Membrane</keyword>
<evidence type="ECO:0000256" key="2">
    <source>
        <dbReference type="ARBA" id="ARBA00022692"/>
    </source>
</evidence>
<keyword evidence="9" id="KW-1185">Reference proteome</keyword>
<accession>A0ABS4ZEU6</accession>
<dbReference type="PIRSF" id="PIRSF006648">
    <property type="entry name" value="DrrB"/>
    <property type="match status" value="1"/>
</dbReference>
<keyword evidence="2 6" id="KW-0812">Transmembrane</keyword>
<keyword evidence="3 6" id="KW-1133">Transmembrane helix</keyword>
<dbReference type="PANTHER" id="PTHR43027:SF2">
    <property type="entry name" value="TRANSPORT PERMEASE PROTEIN"/>
    <property type="match status" value="1"/>
</dbReference>
<feature type="transmembrane region" description="Helical" evidence="6">
    <location>
        <begin position="237"/>
        <end position="258"/>
    </location>
</feature>
<evidence type="ECO:0000256" key="3">
    <source>
        <dbReference type="ARBA" id="ARBA00022989"/>
    </source>
</evidence>
<dbReference type="RefSeq" id="WP_165131882.1">
    <property type="nucleotide sequence ID" value="NZ_CP049253.1"/>
</dbReference>
<evidence type="ECO:0000259" key="7">
    <source>
        <dbReference type="Pfam" id="PF12698"/>
    </source>
</evidence>
<comment type="subcellular location">
    <subcellularLocation>
        <location evidence="1">Membrane</location>
        <topology evidence="1">Multi-pass membrane protein</topology>
    </subcellularLocation>
</comment>
<keyword evidence="5" id="KW-0046">Antibiotic resistance</keyword>
<evidence type="ECO:0000313" key="9">
    <source>
        <dbReference type="Proteomes" id="UP001519362"/>
    </source>
</evidence>
<gene>
    <name evidence="8" type="ORF">JOF34_000392</name>
</gene>
<organism evidence="8 9">
    <name type="scientific">Microbacterium amylolyticum</name>
    <dbReference type="NCBI Taxonomy" id="936337"/>
    <lineage>
        <taxon>Bacteria</taxon>
        <taxon>Bacillati</taxon>
        <taxon>Actinomycetota</taxon>
        <taxon>Actinomycetes</taxon>
        <taxon>Micrococcales</taxon>
        <taxon>Microbacteriaceae</taxon>
        <taxon>Microbacterium</taxon>
    </lineage>
</organism>
<evidence type="ECO:0000256" key="1">
    <source>
        <dbReference type="ARBA" id="ARBA00004141"/>
    </source>
</evidence>
<dbReference type="Pfam" id="PF12698">
    <property type="entry name" value="ABC2_membrane_3"/>
    <property type="match status" value="1"/>
</dbReference>
<name>A0ABS4ZEU6_9MICO</name>
<feature type="domain" description="ABC-2 type transporter transmembrane" evidence="7">
    <location>
        <begin position="68"/>
        <end position="254"/>
    </location>
</feature>
<feature type="transmembrane region" description="Helical" evidence="6">
    <location>
        <begin position="116"/>
        <end position="146"/>
    </location>
</feature>
<protein>
    <submittedName>
        <fullName evidence="8">ABC-2 type transport system permease protein</fullName>
    </submittedName>
</protein>
<evidence type="ECO:0000256" key="6">
    <source>
        <dbReference type="SAM" id="Phobius"/>
    </source>
</evidence>
<reference evidence="8 9" key="1">
    <citation type="submission" date="2021-03" db="EMBL/GenBank/DDBJ databases">
        <title>Sequencing the genomes of 1000 actinobacteria strains.</title>
        <authorList>
            <person name="Klenk H.-P."/>
        </authorList>
    </citation>
    <scope>NUCLEOTIDE SEQUENCE [LARGE SCALE GENOMIC DNA]</scope>
    <source>
        <strain evidence="8 9">DSM 24221</strain>
    </source>
</reference>
<dbReference type="EMBL" id="JAGIOL010000001">
    <property type="protein sequence ID" value="MBP2435806.1"/>
    <property type="molecule type" value="Genomic_DNA"/>
</dbReference>
<dbReference type="InterPro" id="IPR013525">
    <property type="entry name" value="ABC2_TM"/>
</dbReference>
<feature type="transmembrane region" description="Helical" evidence="6">
    <location>
        <begin position="73"/>
        <end position="95"/>
    </location>
</feature>
<proteinExistence type="predicted"/>
<evidence type="ECO:0000256" key="5">
    <source>
        <dbReference type="ARBA" id="ARBA00023251"/>
    </source>
</evidence>
<dbReference type="PANTHER" id="PTHR43027">
    <property type="entry name" value="DOXORUBICIN RESISTANCE ABC TRANSPORTER PERMEASE PROTEIN DRRC-RELATED"/>
    <property type="match status" value="1"/>
</dbReference>
<dbReference type="Proteomes" id="UP001519362">
    <property type="component" value="Unassembled WGS sequence"/>
</dbReference>
<sequence length="262" mass="27403">MTTTGYDIPRQKPPGIGAWAQLTLSEIKSVMRDTAGLVVPIGMPSLFLVVQGFSTSEETLPFAGGRSVLEVYVLPLMLVMVVALIGVVNMPSFLATYRKEGLLKRLAATPARPAMVLVAQVMTSVVQTLLGVGIALGISAAMFGLIGPERLLATIGVFLLICAAMYAVGMMVAAFAPTPNASVAIGLVAFFLFGALGGLFGGADALPDQIRIIGEWTPFGAGATALQSAWIGETVPWQTLTALAAATVIGALCAIRFFRWSR</sequence>
<feature type="transmembrane region" description="Helical" evidence="6">
    <location>
        <begin position="152"/>
        <end position="176"/>
    </location>
</feature>
<evidence type="ECO:0000256" key="4">
    <source>
        <dbReference type="ARBA" id="ARBA00023136"/>
    </source>
</evidence>
<comment type="caution">
    <text evidence="8">The sequence shown here is derived from an EMBL/GenBank/DDBJ whole genome shotgun (WGS) entry which is preliminary data.</text>
</comment>